<evidence type="ECO:0000313" key="2">
    <source>
        <dbReference type="Proteomes" id="UP000578569"/>
    </source>
</evidence>
<dbReference type="EMBL" id="JACICF010000001">
    <property type="protein sequence ID" value="MBB3763103.1"/>
    <property type="molecule type" value="Genomic_DNA"/>
</dbReference>
<organism evidence="1 2">
    <name type="scientific">Sphingomicrobium lutaoense</name>
    <dbReference type="NCBI Taxonomy" id="515949"/>
    <lineage>
        <taxon>Bacteria</taxon>
        <taxon>Pseudomonadati</taxon>
        <taxon>Pseudomonadota</taxon>
        <taxon>Alphaproteobacteria</taxon>
        <taxon>Sphingomonadales</taxon>
        <taxon>Sphingomonadaceae</taxon>
        <taxon>Sphingomicrobium</taxon>
    </lineage>
</organism>
<dbReference type="RefSeq" id="WP_183932428.1">
    <property type="nucleotide sequence ID" value="NZ_JACICF010000001.1"/>
</dbReference>
<protein>
    <submittedName>
        <fullName evidence="1">Uncharacterized protein</fullName>
    </submittedName>
</protein>
<evidence type="ECO:0000313" key="1">
    <source>
        <dbReference type="EMBL" id="MBB3763103.1"/>
    </source>
</evidence>
<dbReference type="Proteomes" id="UP000578569">
    <property type="component" value="Unassembled WGS sequence"/>
</dbReference>
<reference evidence="1 2" key="1">
    <citation type="submission" date="2020-08" db="EMBL/GenBank/DDBJ databases">
        <title>Genomic Encyclopedia of Type Strains, Phase IV (KMG-IV): sequencing the most valuable type-strain genomes for metagenomic binning, comparative biology and taxonomic classification.</title>
        <authorList>
            <person name="Goeker M."/>
        </authorList>
    </citation>
    <scope>NUCLEOTIDE SEQUENCE [LARGE SCALE GENOMIC DNA]</scope>
    <source>
        <strain evidence="1 2">DSM 24194</strain>
    </source>
</reference>
<accession>A0A839Z0E7</accession>
<dbReference type="AlphaFoldDB" id="A0A839Z0E7"/>
<comment type="caution">
    <text evidence="1">The sequence shown here is derived from an EMBL/GenBank/DDBJ whole genome shotgun (WGS) entry which is preliminary data.</text>
</comment>
<name>A0A839Z0E7_9SPHN</name>
<gene>
    <name evidence="1" type="ORF">FHS50_000126</name>
</gene>
<keyword evidence="2" id="KW-1185">Reference proteome</keyword>
<sequence length="69" mass="7271">MAHHQKDFEPAAETHFDMAEVIRALASGERGPVQGSRCAALARFLSGEDRGEALGGAFAGTGLTKDKDI</sequence>
<proteinExistence type="predicted"/>